<evidence type="ECO:0000259" key="3">
    <source>
        <dbReference type="Pfam" id="PF16344"/>
    </source>
</evidence>
<keyword evidence="1" id="KW-1133">Transmembrane helix</keyword>
<proteinExistence type="predicted"/>
<name>A0A1I3GLX1_9SPHI</name>
<feature type="domain" description="FecR protein" evidence="2">
    <location>
        <begin position="171"/>
        <end position="266"/>
    </location>
</feature>
<reference evidence="4 5" key="1">
    <citation type="submission" date="2016-10" db="EMBL/GenBank/DDBJ databases">
        <authorList>
            <person name="de Groot N.N."/>
        </authorList>
    </citation>
    <scope>NUCLEOTIDE SEQUENCE [LARGE SCALE GENOMIC DNA]</scope>
    <source>
        <strain evidence="4 5">RK1</strain>
    </source>
</reference>
<evidence type="ECO:0000313" key="5">
    <source>
        <dbReference type="Proteomes" id="UP000198670"/>
    </source>
</evidence>
<keyword evidence="5" id="KW-1185">Reference proteome</keyword>
<protein>
    <submittedName>
        <fullName evidence="4">FecR family protein</fullName>
    </submittedName>
</protein>
<dbReference type="OrthoDB" id="1099963at2"/>
<organism evidence="4 5">
    <name type="scientific">Parapedobacter indicus</name>
    <dbReference type="NCBI Taxonomy" id="1477437"/>
    <lineage>
        <taxon>Bacteria</taxon>
        <taxon>Pseudomonadati</taxon>
        <taxon>Bacteroidota</taxon>
        <taxon>Sphingobacteriia</taxon>
        <taxon>Sphingobacteriales</taxon>
        <taxon>Sphingobacteriaceae</taxon>
        <taxon>Parapedobacter</taxon>
    </lineage>
</organism>
<dbReference type="AlphaFoldDB" id="A0A1I3GLX1"/>
<keyword evidence="1" id="KW-0812">Transmembrane</keyword>
<dbReference type="Pfam" id="PF04773">
    <property type="entry name" value="FecR"/>
    <property type="match status" value="1"/>
</dbReference>
<evidence type="ECO:0000259" key="2">
    <source>
        <dbReference type="Pfam" id="PF04773"/>
    </source>
</evidence>
<dbReference type="RefSeq" id="WP_090625841.1">
    <property type="nucleotide sequence ID" value="NZ_FOQO01000003.1"/>
</dbReference>
<dbReference type="InterPro" id="IPR012373">
    <property type="entry name" value="Ferrdict_sens_TM"/>
</dbReference>
<evidence type="ECO:0000256" key="1">
    <source>
        <dbReference type="SAM" id="Phobius"/>
    </source>
</evidence>
<dbReference type="GO" id="GO:0016989">
    <property type="term" value="F:sigma factor antagonist activity"/>
    <property type="evidence" value="ECO:0007669"/>
    <property type="project" value="TreeGrafter"/>
</dbReference>
<dbReference type="InterPro" id="IPR006860">
    <property type="entry name" value="FecR"/>
</dbReference>
<dbReference type="PANTHER" id="PTHR30273:SF2">
    <property type="entry name" value="PROTEIN FECR"/>
    <property type="match status" value="1"/>
</dbReference>
<dbReference type="PANTHER" id="PTHR30273">
    <property type="entry name" value="PERIPLASMIC SIGNAL SENSOR AND SIGMA FACTOR ACTIVATOR FECR-RELATED"/>
    <property type="match status" value="1"/>
</dbReference>
<dbReference type="Pfam" id="PF16344">
    <property type="entry name" value="FecR_C"/>
    <property type="match status" value="1"/>
</dbReference>
<dbReference type="STRING" id="1477437.SAMN05444682_10327"/>
<dbReference type="Gene3D" id="3.55.50.30">
    <property type="match status" value="1"/>
</dbReference>
<keyword evidence="1" id="KW-0472">Membrane</keyword>
<dbReference type="Gene3D" id="2.60.120.1440">
    <property type="match status" value="1"/>
</dbReference>
<feature type="transmembrane region" description="Helical" evidence="1">
    <location>
        <begin position="68"/>
        <end position="89"/>
    </location>
</feature>
<evidence type="ECO:0000313" key="4">
    <source>
        <dbReference type="EMBL" id="SFI24406.1"/>
    </source>
</evidence>
<dbReference type="InterPro" id="IPR032508">
    <property type="entry name" value="FecR_C"/>
</dbReference>
<gene>
    <name evidence="4" type="ORF">SAMN05444682_10327</name>
</gene>
<dbReference type="PIRSF" id="PIRSF018266">
    <property type="entry name" value="FecR"/>
    <property type="match status" value="1"/>
</dbReference>
<dbReference type="EMBL" id="FOQO01000003">
    <property type="protein sequence ID" value="SFI24406.1"/>
    <property type="molecule type" value="Genomic_DNA"/>
</dbReference>
<sequence>MDAHKKREQLLHKYLSGTCTPEERLQVEQWYRQLDLPGELPSMEQMENDLADVRERLPRKRAHRLAPWYRYVAAAAIAAVMAIGVYVYFFQSEWSGTESEVAATSLPDDLAPGGNRAILQLADGTEIVLDERPDGTVAQEGEHAIYKHADGELVYQLEASGADREVPVFNRLQTPRGGQYHLVLPDGTHVWLNAASTLTYAISGATQERLVQLEGEAYFEVAGDPDRPFRVASRGQMVEVLGTHFNVNSYPDEPLIRTTLVEGAVKVSGSTDQRPVVLAPGEQALWAEDNQLAIRKVDVAQAVAWKNGKFNFSHSDVATVMRELSRWYNVDVVFEGEKPDITLSGEVYRNTNASNVLDILAFYDLDCRIVNQQGVKQIIVRKK</sequence>
<feature type="domain" description="Protein FecR C-terminal" evidence="3">
    <location>
        <begin position="309"/>
        <end position="367"/>
    </location>
</feature>
<accession>A0A1I3GLX1</accession>
<dbReference type="Proteomes" id="UP000198670">
    <property type="component" value="Unassembled WGS sequence"/>
</dbReference>